<evidence type="ECO:0000313" key="4">
    <source>
        <dbReference type="EMBL" id="OGK50620.1"/>
    </source>
</evidence>
<dbReference type="GO" id="GO:0003723">
    <property type="term" value="F:RNA binding"/>
    <property type="evidence" value="ECO:0007669"/>
    <property type="project" value="UniProtKB-KW"/>
</dbReference>
<dbReference type="InterPro" id="IPR000504">
    <property type="entry name" value="RRM_dom"/>
</dbReference>
<dbReference type="PANTHER" id="PTHR48027">
    <property type="entry name" value="HETEROGENEOUS NUCLEAR RIBONUCLEOPROTEIN 87F-RELATED"/>
    <property type="match status" value="1"/>
</dbReference>
<dbReference type="Proteomes" id="UP000178558">
    <property type="component" value="Unassembled WGS sequence"/>
</dbReference>
<dbReference type="Pfam" id="PF00076">
    <property type="entry name" value="RRM_1"/>
    <property type="match status" value="1"/>
</dbReference>
<proteinExistence type="predicted"/>
<dbReference type="CDD" id="cd21608">
    <property type="entry name" value="RRM2_NsCP33_like"/>
    <property type="match status" value="1"/>
</dbReference>
<feature type="domain" description="RRM" evidence="3">
    <location>
        <begin position="4"/>
        <end position="82"/>
    </location>
</feature>
<protein>
    <recommendedName>
        <fullName evidence="3">RRM domain-containing protein</fullName>
    </recommendedName>
</protein>
<evidence type="ECO:0000313" key="5">
    <source>
        <dbReference type="Proteomes" id="UP000178558"/>
    </source>
</evidence>
<feature type="region of interest" description="Disordered" evidence="2">
    <location>
        <begin position="81"/>
        <end position="112"/>
    </location>
</feature>
<dbReference type="AlphaFoldDB" id="A0A1F7J4W0"/>
<keyword evidence="1" id="KW-0694">RNA-binding</keyword>
<dbReference type="PROSITE" id="PS50102">
    <property type="entry name" value="RRM"/>
    <property type="match status" value="1"/>
</dbReference>
<evidence type="ECO:0000256" key="1">
    <source>
        <dbReference type="ARBA" id="ARBA00022884"/>
    </source>
</evidence>
<dbReference type="EMBL" id="MGAQ01000015">
    <property type="protein sequence ID" value="OGK50620.1"/>
    <property type="molecule type" value="Genomic_DNA"/>
</dbReference>
<accession>A0A1F7J4W0</accession>
<feature type="compositionally biased region" description="Gly residues" evidence="2">
    <location>
        <begin position="88"/>
        <end position="103"/>
    </location>
</feature>
<name>A0A1F7J4W0_9BACT</name>
<sequence>MDKKKLFVGSLPWSLSSQSLKDLFSPFGEIVDVVVISDSATGRSKGFGFVTFSTEESADKAQKEMNEKEVEGRNIIVNFAKPREERPGGGGGGFRRDNFGGGRNNNFRKNRR</sequence>
<evidence type="ECO:0000256" key="2">
    <source>
        <dbReference type="SAM" id="MobiDB-lite"/>
    </source>
</evidence>
<dbReference type="InterPro" id="IPR035979">
    <property type="entry name" value="RBD_domain_sf"/>
</dbReference>
<comment type="caution">
    <text evidence="4">The sequence shown here is derived from an EMBL/GenBank/DDBJ whole genome shotgun (WGS) entry which is preliminary data.</text>
</comment>
<evidence type="ECO:0000259" key="3">
    <source>
        <dbReference type="PROSITE" id="PS50102"/>
    </source>
</evidence>
<gene>
    <name evidence="4" type="ORF">A3B50_02460</name>
</gene>
<dbReference type="Gene3D" id="3.30.70.330">
    <property type="match status" value="1"/>
</dbReference>
<dbReference type="InterPro" id="IPR048289">
    <property type="entry name" value="RRM2_NsCP33-like"/>
</dbReference>
<dbReference type="SUPFAM" id="SSF54928">
    <property type="entry name" value="RNA-binding domain, RBD"/>
    <property type="match status" value="1"/>
</dbReference>
<dbReference type="InterPro" id="IPR012677">
    <property type="entry name" value="Nucleotide-bd_a/b_plait_sf"/>
</dbReference>
<dbReference type="InterPro" id="IPR052462">
    <property type="entry name" value="SLIRP/GR-RBP-like"/>
</dbReference>
<reference evidence="4 5" key="1">
    <citation type="journal article" date="2016" name="Nat. Commun.">
        <title>Thousands of microbial genomes shed light on interconnected biogeochemical processes in an aquifer system.</title>
        <authorList>
            <person name="Anantharaman K."/>
            <person name="Brown C.T."/>
            <person name="Hug L.A."/>
            <person name="Sharon I."/>
            <person name="Castelle C.J."/>
            <person name="Probst A.J."/>
            <person name="Thomas B.C."/>
            <person name="Singh A."/>
            <person name="Wilkins M.J."/>
            <person name="Karaoz U."/>
            <person name="Brodie E.L."/>
            <person name="Williams K.H."/>
            <person name="Hubbard S.S."/>
            <person name="Banfield J.F."/>
        </authorList>
    </citation>
    <scope>NUCLEOTIDE SEQUENCE [LARGE SCALE GENOMIC DNA]</scope>
</reference>
<organism evidence="4 5">
    <name type="scientific">Candidatus Roizmanbacteria bacterium RIFCSPLOWO2_01_FULL_40_42</name>
    <dbReference type="NCBI Taxonomy" id="1802066"/>
    <lineage>
        <taxon>Bacteria</taxon>
        <taxon>Candidatus Roizmaniibacteriota</taxon>
    </lineage>
</organism>
<dbReference type="SMART" id="SM00360">
    <property type="entry name" value="RRM"/>
    <property type="match status" value="1"/>
</dbReference>